<accession>A0ABW4JVQ8</accession>
<dbReference type="Pfam" id="PF02796">
    <property type="entry name" value="HTH_7"/>
    <property type="match status" value="1"/>
</dbReference>
<sequence>MPSTIIGYARTSTIDQTYGLAAQLRDLEAAGCEKVFQEQVSSVDKNRPELERALEYAREGDVFVVTKLDRLARSMPDLVRITDTLQAKGVTLKILALGIDTSTPTGKLMMNLLGSIAEFEREIMLERQREGIAKAKEEGKYKGRAPTAQRKADDVRRLRAEGKTAEEIVEVLGVSRSSVFRILRGTENLSASSRGGDNAF</sequence>
<evidence type="ECO:0000313" key="7">
    <source>
        <dbReference type="EMBL" id="MFD1694325.1"/>
    </source>
</evidence>
<dbReference type="InterPro" id="IPR036162">
    <property type="entry name" value="Resolvase-like_N_sf"/>
</dbReference>
<proteinExistence type="inferred from homology"/>
<dbReference type="SUPFAM" id="SSF53041">
    <property type="entry name" value="Resolvase-like"/>
    <property type="match status" value="1"/>
</dbReference>
<evidence type="ECO:0000256" key="2">
    <source>
        <dbReference type="ARBA" id="ARBA00022908"/>
    </source>
</evidence>
<keyword evidence="8" id="KW-1185">Reference proteome</keyword>
<evidence type="ECO:0000256" key="3">
    <source>
        <dbReference type="ARBA" id="ARBA00023125"/>
    </source>
</evidence>
<feature type="domain" description="Resolvase/invertase-type recombinase catalytic" evidence="6">
    <location>
        <begin position="4"/>
        <end position="139"/>
    </location>
</feature>
<protein>
    <submittedName>
        <fullName evidence="7">Recombinase family protein</fullName>
    </submittedName>
</protein>
<evidence type="ECO:0000259" key="6">
    <source>
        <dbReference type="PROSITE" id="PS51736"/>
    </source>
</evidence>
<feature type="region of interest" description="Disordered" evidence="5">
    <location>
        <begin position="137"/>
        <end position="156"/>
    </location>
</feature>
<comment type="caution">
    <text evidence="7">The sequence shown here is derived from an EMBL/GenBank/DDBJ whole genome shotgun (WGS) entry which is preliminary data.</text>
</comment>
<dbReference type="CDD" id="cd03768">
    <property type="entry name" value="SR_ResInv"/>
    <property type="match status" value="1"/>
</dbReference>
<dbReference type="Pfam" id="PF00239">
    <property type="entry name" value="Resolvase"/>
    <property type="match status" value="1"/>
</dbReference>
<dbReference type="PROSITE" id="PS51736">
    <property type="entry name" value="RECOMBINASES_3"/>
    <property type="match status" value="1"/>
</dbReference>
<dbReference type="SMART" id="SM00857">
    <property type="entry name" value="Resolvase"/>
    <property type="match status" value="1"/>
</dbReference>
<dbReference type="PANTHER" id="PTHR30461:SF26">
    <property type="entry name" value="RESOLVASE HOMOLOG YNEB"/>
    <property type="match status" value="1"/>
</dbReference>
<keyword evidence="2" id="KW-0229">DNA integration</keyword>
<name>A0ABW4JVQ8_9HYPH</name>
<dbReference type="Gene3D" id="3.40.50.1390">
    <property type="entry name" value="Resolvase, N-terminal catalytic domain"/>
    <property type="match status" value="1"/>
</dbReference>
<dbReference type="EMBL" id="JBHUFA010000001">
    <property type="protein sequence ID" value="MFD1694325.1"/>
    <property type="molecule type" value="Genomic_DNA"/>
</dbReference>
<evidence type="ECO:0000256" key="4">
    <source>
        <dbReference type="ARBA" id="ARBA00023172"/>
    </source>
</evidence>
<organism evidence="7 8">
    <name type="scientific">Roseibium aestuarii</name>
    <dbReference type="NCBI Taxonomy" id="2600299"/>
    <lineage>
        <taxon>Bacteria</taxon>
        <taxon>Pseudomonadati</taxon>
        <taxon>Pseudomonadota</taxon>
        <taxon>Alphaproteobacteria</taxon>
        <taxon>Hyphomicrobiales</taxon>
        <taxon>Stappiaceae</taxon>
        <taxon>Roseibium</taxon>
    </lineage>
</organism>
<dbReference type="PROSITE" id="PS00398">
    <property type="entry name" value="RECOMBINASES_2"/>
    <property type="match status" value="1"/>
</dbReference>
<dbReference type="InterPro" id="IPR050639">
    <property type="entry name" value="SSR_resolvase"/>
</dbReference>
<reference evidence="8" key="1">
    <citation type="journal article" date="2019" name="Int. J. Syst. Evol. Microbiol.">
        <title>The Global Catalogue of Microorganisms (GCM) 10K type strain sequencing project: providing services to taxonomists for standard genome sequencing and annotation.</title>
        <authorList>
            <consortium name="The Broad Institute Genomics Platform"/>
            <consortium name="The Broad Institute Genome Sequencing Center for Infectious Disease"/>
            <person name="Wu L."/>
            <person name="Ma J."/>
        </authorList>
    </citation>
    <scope>NUCLEOTIDE SEQUENCE [LARGE SCALE GENOMIC DNA]</scope>
    <source>
        <strain evidence="8">JCM 3369</strain>
    </source>
</reference>
<dbReference type="InterPro" id="IPR006118">
    <property type="entry name" value="Recombinase_CS"/>
</dbReference>
<dbReference type="PANTHER" id="PTHR30461">
    <property type="entry name" value="DNA-INVERTASE FROM LAMBDOID PROPHAGE"/>
    <property type="match status" value="1"/>
</dbReference>
<dbReference type="Proteomes" id="UP001597327">
    <property type="component" value="Unassembled WGS sequence"/>
</dbReference>
<dbReference type="InterPro" id="IPR006119">
    <property type="entry name" value="Resolv_N"/>
</dbReference>
<gene>
    <name evidence="7" type="ORF">ACFSC7_02275</name>
</gene>
<evidence type="ECO:0000256" key="5">
    <source>
        <dbReference type="SAM" id="MobiDB-lite"/>
    </source>
</evidence>
<keyword evidence="3" id="KW-0238">DNA-binding</keyword>
<evidence type="ECO:0000313" key="8">
    <source>
        <dbReference type="Proteomes" id="UP001597327"/>
    </source>
</evidence>
<dbReference type="RefSeq" id="WP_149891811.1">
    <property type="nucleotide sequence ID" value="NZ_JBHUFA010000001.1"/>
</dbReference>
<comment type="similarity">
    <text evidence="1">Belongs to the site-specific recombinase resolvase family.</text>
</comment>
<dbReference type="InterPro" id="IPR006120">
    <property type="entry name" value="Resolvase_HTH_dom"/>
</dbReference>
<keyword evidence="4" id="KW-0233">DNA recombination</keyword>
<evidence type="ECO:0000256" key="1">
    <source>
        <dbReference type="ARBA" id="ARBA00009913"/>
    </source>
</evidence>